<evidence type="ECO:0000313" key="1">
    <source>
        <dbReference type="EMBL" id="RHJ18795.1"/>
    </source>
</evidence>
<dbReference type="Proteomes" id="UP000284589">
    <property type="component" value="Unassembled WGS sequence"/>
</dbReference>
<comment type="caution">
    <text evidence="1">The sequence shown here is derived from an EMBL/GenBank/DDBJ whole genome shotgun (WGS) entry which is preliminary data.</text>
</comment>
<name>A0AAX1TZ33_BIFAD</name>
<dbReference type="AlphaFoldDB" id="A0AAX1TZ33"/>
<protein>
    <submittedName>
        <fullName evidence="1">Uncharacterized protein</fullName>
    </submittedName>
</protein>
<dbReference type="RefSeq" id="WP_118286434.1">
    <property type="nucleotide sequence ID" value="NZ_QRLP01000002.1"/>
</dbReference>
<dbReference type="EMBL" id="QRLP01000002">
    <property type="protein sequence ID" value="RHJ18795.1"/>
    <property type="molecule type" value="Genomic_DNA"/>
</dbReference>
<proteinExistence type="predicted"/>
<sequence>MEEDDVLGPDHSVMPKFLLEHEVSVLEIALAAVSFEDCSLDDSVPLDRVVVAYDCWLGALDALHPGHGFRRFGLSDLELSDDDLLGRLLSTVLFDDGSCRFIRSVVAVVNGYRAHRG</sequence>
<evidence type="ECO:0000313" key="2">
    <source>
        <dbReference type="Proteomes" id="UP000284589"/>
    </source>
</evidence>
<accession>A0AAX1TZ33</accession>
<gene>
    <name evidence="1" type="ORF">DW139_04290</name>
</gene>
<reference evidence="1 2" key="1">
    <citation type="submission" date="2018-08" db="EMBL/GenBank/DDBJ databases">
        <title>A genome reference for cultivated species of the human gut microbiota.</title>
        <authorList>
            <person name="Zou Y."/>
            <person name="Xue W."/>
            <person name="Luo G."/>
        </authorList>
    </citation>
    <scope>NUCLEOTIDE SEQUENCE [LARGE SCALE GENOMIC DNA]</scope>
    <source>
        <strain evidence="1 2">AM12-20</strain>
    </source>
</reference>
<organism evidence="1 2">
    <name type="scientific">Bifidobacterium adolescentis</name>
    <dbReference type="NCBI Taxonomy" id="1680"/>
    <lineage>
        <taxon>Bacteria</taxon>
        <taxon>Bacillati</taxon>
        <taxon>Actinomycetota</taxon>
        <taxon>Actinomycetes</taxon>
        <taxon>Bifidobacteriales</taxon>
        <taxon>Bifidobacteriaceae</taxon>
        <taxon>Bifidobacterium</taxon>
    </lineage>
</organism>